<keyword evidence="3" id="KW-1185">Reference proteome</keyword>
<protein>
    <submittedName>
        <fullName evidence="2">COMM domain-containing protein 8-like</fullName>
    </submittedName>
</protein>
<evidence type="ECO:0000313" key="3">
    <source>
        <dbReference type="Proteomes" id="UP000747542"/>
    </source>
</evidence>
<dbReference type="InterPro" id="IPR017920">
    <property type="entry name" value="COMM"/>
</dbReference>
<dbReference type="InterPro" id="IPR055184">
    <property type="entry name" value="COMMD8_HN"/>
</dbReference>
<proteinExistence type="predicted"/>
<dbReference type="PROSITE" id="PS51269">
    <property type="entry name" value="COMM"/>
    <property type="match status" value="1"/>
</dbReference>
<dbReference type="InterPro" id="IPR047155">
    <property type="entry name" value="COMMD4/6/7/8"/>
</dbReference>
<name>A0A8J5JX84_HOMAM</name>
<dbReference type="OrthoDB" id="64318at2759"/>
<accession>A0A8J5JX84</accession>
<dbReference type="Pfam" id="PF07258">
    <property type="entry name" value="COMM_domain"/>
    <property type="match status" value="1"/>
</dbReference>
<organism evidence="2 3">
    <name type="scientific">Homarus americanus</name>
    <name type="common">American lobster</name>
    <dbReference type="NCBI Taxonomy" id="6706"/>
    <lineage>
        <taxon>Eukaryota</taxon>
        <taxon>Metazoa</taxon>
        <taxon>Ecdysozoa</taxon>
        <taxon>Arthropoda</taxon>
        <taxon>Crustacea</taxon>
        <taxon>Multicrustacea</taxon>
        <taxon>Malacostraca</taxon>
        <taxon>Eumalacostraca</taxon>
        <taxon>Eucarida</taxon>
        <taxon>Decapoda</taxon>
        <taxon>Pleocyemata</taxon>
        <taxon>Astacidea</taxon>
        <taxon>Nephropoidea</taxon>
        <taxon>Nephropidae</taxon>
        <taxon>Homarus</taxon>
    </lineage>
</organism>
<feature type="domain" description="COMM" evidence="1">
    <location>
        <begin position="111"/>
        <end position="181"/>
    </location>
</feature>
<reference evidence="2" key="1">
    <citation type="journal article" date="2021" name="Sci. Adv.">
        <title>The American lobster genome reveals insights on longevity, neural, and immune adaptations.</title>
        <authorList>
            <person name="Polinski J.M."/>
            <person name="Zimin A.V."/>
            <person name="Clark K.F."/>
            <person name="Kohn A.B."/>
            <person name="Sadowski N."/>
            <person name="Timp W."/>
            <person name="Ptitsyn A."/>
            <person name="Khanna P."/>
            <person name="Romanova D.Y."/>
            <person name="Williams P."/>
            <person name="Greenwood S.J."/>
            <person name="Moroz L.L."/>
            <person name="Walt D.R."/>
            <person name="Bodnar A.G."/>
        </authorList>
    </citation>
    <scope>NUCLEOTIDE SEQUENCE</scope>
    <source>
        <strain evidence="2">GMGI-L3</strain>
    </source>
</reference>
<evidence type="ECO:0000259" key="1">
    <source>
        <dbReference type="PROSITE" id="PS51269"/>
    </source>
</evidence>
<dbReference type="Pfam" id="PF22838">
    <property type="entry name" value="COMMD8_HN"/>
    <property type="match status" value="1"/>
</dbReference>
<sequence>MGGGGPTPLSFISVQHTPKFVYHVIDNMCVGASVSHEMYEDCPLDKFWLAVQQMKTIVRDITLEKLTKEKFIDLLLPLDQETTEKVYEAINARRGEISDCLFREAVENTYHLKDFDWNVRLAVASDKVLDLSESLLTLHLHTSSPKNEKDASDLCVEMTAAQVDTLLEELKGAQDILSQLPLD</sequence>
<dbReference type="AlphaFoldDB" id="A0A8J5JX84"/>
<dbReference type="PANTHER" id="PTHR16231">
    <property type="entry name" value="COMM DOMAIN-CONTAINING PROTEIN 4-8 FAMILY MEMBER"/>
    <property type="match status" value="1"/>
</dbReference>
<dbReference type="EMBL" id="JAHLQT010026055">
    <property type="protein sequence ID" value="KAG7163991.1"/>
    <property type="molecule type" value="Genomic_DNA"/>
</dbReference>
<evidence type="ECO:0000313" key="2">
    <source>
        <dbReference type="EMBL" id="KAG7163991.1"/>
    </source>
</evidence>
<comment type="caution">
    <text evidence="2">The sequence shown here is derived from an EMBL/GenBank/DDBJ whole genome shotgun (WGS) entry which is preliminary data.</text>
</comment>
<gene>
    <name evidence="2" type="primary">Commd8-L</name>
    <name evidence="2" type="ORF">Hamer_G014450</name>
</gene>
<dbReference type="Proteomes" id="UP000747542">
    <property type="component" value="Unassembled WGS sequence"/>
</dbReference>
<dbReference type="PANTHER" id="PTHR16231:SF0">
    <property type="entry name" value="COMM DOMAIN-CONTAINING PROTEIN 8"/>
    <property type="match status" value="1"/>
</dbReference>